<evidence type="ECO:0000313" key="3">
    <source>
        <dbReference type="Proteomes" id="UP000215559"/>
    </source>
</evidence>
<sequence length="483" mass="52924">MKAFGVSALMVPGLLLAALNFSNPVMCSDQTSEWWSAGNGCIGANSELYEAWNHTGLGSGDGGIYFAASYDTNQTWSSDITVHYWDPTWIHAEYKSPKLAATGDTVYCIYWVRPEHASLTYYLYCSRSDDHGATWNIFDISITGSPGTTRGHNFAIGPDRAVNLVFATAPSIYVKSKPYFCRSTNGGVTFSTPILLPCDTTNVIATNPSIAVADDGTIFVVASYSRIQDGLDLYLAVSHDNGATFDTTNLTPVLGSGYYPILRVGTNNRLYLCYETEDDQIKFTFSTDQGVTWQTPFQIVGDNFGWTFAARDDRLLAVWNDGSSWRLYQRNSADAGATWSEPGRVWPTAPFPSDWLQLSGDIRNDLAIISMHPEPGNVEAQYCSHTKWLTGITGPKSAPLRTRASLTAAPNPFSRFTLLQAPETCTQPLTVSIFTTTGRFIRKLELNRTAVWDGTDANGNRLPAGVYLCKAGNLAPARLVFGN</sequence>
<feature type="signal peptide" evidence="1">
    <location>
        <begin position="1"/>
        <end position="17"/>
    </location>
</feature>
<dbReference type="CDD" id="cd15482">
    <property type="entry name" value="Sialidase_non-viral"/>
    <property type="match status" value="1"/>
</dbReference>
<protein>
    <submittedName>
        <fullName evidence="2">Uncharacterized protein</fullName>
    </submittedName>
</protein>
<feature type="chain" id="PRO_5013280229" evidence="1">
    <location>
        <begin position="18"/>
        <end position="483"/>
    </location>
</feature>
<dbReference type="Gene3D" id="2.120.10.10">
    <property type="match status" value="1"/>
</dbReference>
<evidence type="ECO:0000256" key="1">
    <source>
        <dbReference type="SAM" id="SignalP"/>
    </source>
</evidence>
<proteinExistence type="predicted"/>
<accession>A0A235BXB8</accession>
<dbReference type="AlphaFoldDB" id="A0A235BXB8"/>
<evidence type="ECO:0000313" key="2">
    <source>
        <dbReference type="EMBL" id="OYD16872.1"/>
    </source>
</evidence>
<name>A0A235BXB8_UNCW3</name>
<dbReference type="InterPro" id="IPR036278">
    <property type="entry name" value="Sialidase_sf"/>
</dbReference>
<dbReference type="Gene3D" id="2.60.40.4070">
    <property type="match status" value="1"/>
</dbReference>
<comment type="caution">
    <text evidence="2">The sequence shown here is derived from an EMBL/GenBank/DDBJ whole genome shotgun (WGS) entry which is preliminary data.</text>
</comment>
<keyword evidence="1" id="KW-0732">Signal</keyword>
<dbReference type="EMBL" id="NOZP01000032">
    <property type="protein sequence ID" value="OYD16872.1"/>
    <property type="molecule type" value="Genomic_DNA"/>
</dbReference>
<dbReference type="Proteomes" id="UP000215559">
    <property type="component" value="Unassembled WGS sequence"/>
</dbReference>
<dbReference type="SUPFAM" id="SSF50939">
    <property type="entry name" value="Sialidases"/>
    <property type="match status" value="1"/>
</dbReference>
<reference evidence="2 3" key="1">
    <citation type="submission" date="2017-07" db="EMBL/GenBank/DDBJ databases">
        <title>Recovery of genomes from metagenomes via a dereplication, aggregation, and scoring strategy.</title>
        <authorList>
            <person name="Sieber C.M."/>
            <person name="Probst A.J."/>
            <person name="Sharrar A."/>
            <person name="Thomas B.C."/>
            <person name="Hess M."/>
            <person name="Tringe S.G."/>
            <person name="Banfield J.F."/>
        </authorList>
    </citation>
    <scope>NUCLEOTIDE SEQUENCE [LARGE SCALE GENOMIC DNA]</scope>
    <source>
        <strain evidence="2">JGI_Cruoil_03_51_56</strain>
    </source>
</reference>
<organism evidence="2 3">
    <name type="scientific">candidate division WOR-3 bacterium JGI_Cruoil_03_51_56</name>
    <dbReference type="NCBI Taxonomy" id="1973747"/>
    <lineage>
        <taxon>Bacteria</taxon>
        <taxon>Bacteria division WOR-3</taxon>
    </lineage>
</organism>
<gene>
    <name evidence="2" type="ORF">CH330_01630</name>
</gene>